<dbReference type="InterPro" id="IPR003593">
    <property type="entry name" value="AAA+_ATPase"/>
</dbReference>
<dbReference type="Proteomes" id="UP000078534">
    <property type="component" value="Unassembled WGS sequence"/>
</dbReference>
<dbReference type="InterPro" id="IPR017911">
    <property type="entry name" value="MacB-like_ATP-bd"/>
</dbReference>
<comment type="caution">
    <text evidence="5">The sequence shown here is derived from an EMBL/GenBank/DDBJ whole genome shotgun (WGS) entry which is preliminary data.</text>
</comment>
<dbReference type="Pfam" id="PF00005">
    <property type="entry name" value="ABC_tran"/>
    <property type="match status" value="1"/>
</dbReference>
<evidence type="ECO:0000256" key="1">
    <source>
        <dbReference type="ARBA" id="ARBA00022448"/>
    </source>
</evidence>
<dbReference type="GO" id="GO:0016887">
    <property type="term" value="F:ATP hydrolysis activity"/>
    <property type="evidence" value="ECO:0007669"/>
    <property type="project" value="InterPro"/>
</dbReference>
<evidence type="ECO:0000313" key="6">
    <source>
        <dbReference type="Proteomes" id="UP000078534"/>
    </source>
</evidence>
<dbReference type="InterPro" id="IPR027417">
    <property type="entry name" value="P-loop_NTPase"/>
</dbReference>
<keyword evidence="3" id="KW-0067">ATP-binding</keyword>
<dbReference type="GO" id="GO:0005886">
    <property type="term" value="C:plasma membrane"/>
    <property type="evidence" value="ECO:0007669"/>
    <property type="project" value="TreeGrafter"/>
</dbReference>
<dbReference type="STRING" id="152268.A6K24_02415"/>
<reference evidence="6" key="1">
    <citation type="submission" date="2016-04" db="EMBL/GenBank/DDBJ databases">
        <authorList>
            <person name="Lyu Z."/>
            <person name="Lyu W."/>
        </authorList>
    </citation>
    <scope>NUCLEOTIDE SEQUENCE [LARGE SCALE GENOMIC DNA]</scope>
    <source>
        <strain evidence="6">C44</strain>
    </source>
</reference>
<dbReference type="InterPro" id="IPR017871">
    <property type="entry name" value="ABC_transporter-like_CS"/>
</dbReference>
<name>A0A179T606_9BACI</name>
<dbReference type="PROSITE" id="PS00211">
    <property type="entry name" value="ABC_TRANSPORTER_1"/>
    <property type="match status" value="1"/>
</dbReference>
<keyword evidence="1" id="KW-0813">Transport</keyword>
<keyword evidence="6" id="KW-1185">Reference proteome</keyword>
<evidence type="ECO:0000313" key="5">
    <source>
        <dbReference type="EMBL" id="OAS89427.1"/>
    </source>
</evidence>
<dbReference type="CDD" id="cd03255">
    <property type="entry name" value="ABC_MJ0796_LolCDE_FtsE"/>
    <property type="match status" value="1"/>
</dbReference>
<dbReference type="PANTHER" id="PTHR24220">
    <property type="entry name" value="IMPORT ATP-BINDING PROTEIN"/>
    <property type="match status" value="1"/>
</dbReference>
<dbReference type="GO" id="GO:0005524">
    <property type="term" value="F:ATP binding"/>
    <property type="evidence" value="ECO:0007669"/>
    <property type="project" value="UniProtKB-KW"/>
</dbReference>
<accession>A0A179T606</accession>
<dbReference type="SUPFAM" id="SSF52540">
    <property type="entry name" value="P-loop containing nucleoside triphosphate hydrolases"/>
    <property type="match status" value="1"/>
</dbReference>
<sequence length="293" mass="32620">MIQCKDLVKIYKVDDEHEVMALQGLDLEVQKGELMGIIGSSGSGKSTLLNMLGGLDRPTAGKCVVDGKDLLRLQPKELVSYKLESVGFVWQNNARNIIPYLTAIENVELPMLLKGRHKRERAKELLELVGMGHRFHNKLTMLSGGEQQRVAIAISLANDPNLLLADEPTGSVDSKTADVILGVFRELNRSLQKTIVIVSHDTELTKKLDRVVAIRDGKTSSEILRKSFYEAEDLLNEKEMKAEETHVELAVIDRAGRIQIPRDYLDSIELGDANKLRVELEDGKITLVNPKSS</sequence>
<keyword evidence="2" id="KW-0547">Nucleotide-binding</keyword>
<evidence type="ECO:0000256" key="2">
    <source>
        <dbReference type="ARBA" id="ARBA00022741"/>
    </source>
</evidence>
<dbReference type="OrthoDB" id="9791546at2"/>
<organism evidence="5 6">
    <name type="scientific">Metabacillus litoralis</name>
    <dbReference type="NCBI Taxonomy" id="152268"/>
    <lineage>
        <taxon>Bacteria</taxon>
        <taxon>Bacillati</taxon>
        <taxon>Bacillota</taxon>
        <taxon>Bacilli</taxon>
        <taxon>Bacillales</taxon>
        <taxon>Bacillaceae</taxon>
        <taxon>Metabacillus</taxon>
    </lineage>
</organism>
<dbReference type="GO" id="GO:0022857">
    <property type="term" value="F:transmembrane transporter activity"/>
    <property type="evidence" value="ECO:0007669"/>
    <property type="project" value="TreeGrafter"/>
</dbReference>
<gene>
    <name evidence="5" type="ORF">A6K24_02415</name>
</gene>
<dbReference type="InterPro" id="IPR003439">
    <property type="entry name" value="ABC_transporter-like_ATP-bd"/>
</dbReference>
<dbReference type="PROSITE" id="PS50893">
    <property type="entry name" value="ABC_TRANSPORTER_2"/>
    <property type="match status" value="1"/>
</dbReference>
<feature type="domain" description="ABC transporter" evidence="4">
    <location>
        <begin position="2"/>
        <end position="241"/>
    </location>
</feature>
<dbReference type="SMART" id="SM00382">
    <property type="entry name" value="AAA"/>
    <property type="match status" value="1"/>
</dbReference>
<protein>
    <submittedName>
        <fullName evidence="5">ABC transporter</fullName>
    </submittedName>
</protein>
<proteinExistence type="predicted"/>
<dbReference type="InterPro" id="IPR015854">
    <property type="entry name" value="ABC_transpr_LolD-like"/>
</dbReference>
<dbReference type="PANTHER" id="PTHR24220:SF685">
    <property type="entry name" value="ABC TRANSPORTER RELATED"/>
    <property type="match status" value="1"/>
</dbReference>
<dbReference type="EMBL" id="LWSG01000001">
    <property type="protein sequence ID" value="OAS89427.1"/>
    <property type="molecule type" value="Genomic_DNA"/>
</dbReference>
<dbReference type="AlphaFoldDB" id="A0A179T606"/>
<dbReference type="InterPro" id="IPR037914">
    <property type="entry name" value="SpoVT-AbrB_sf"/>
</dbReference>
<evidence type="ECO:0000256" key="3">
    <source>
        <dbReference type="ARBA" id="ARBA00022840"/>
    </source>
</evidence>
<dbReference type="Gene3D" id="3.40.50.300">
    <property type="entry name" value="P-loop containing nucleotide triphosphate hydrolases"/>
    <property type="match status" value="1"/>
</dbReference>
<dbReference type="RefSeq" id="WP_066325273.1">
    <property type="nucleotide sequence ID" value="NZ_LWSG01000001.1"/>
</dbReference>
<evidence type="ECO:0000259" key="4">
    <source>
        <dbReference type="PROSITE" id="PS50893"/>
    </source>
</evidence>
<dbReference type="SUPFAM" id="SSF89447">
    <property type="entry name" value="AbrB/MazE/MraZ-like"/>
    <property type="match status" value="1"/>
</dbReference>